<keyword evidence="2" id="KW-1185">Reference proteome</keyword>
<evidence type="ECO:0000313" key="1">
    <source>
        <dbReference type="EMBL" id="MBT0964334.1"/>
    </source>
</evidence>
<reference evidence="2" key="1">
    <citation type="journal article" date="2022" name="ISME J.">
        <title>Genetic and phylogenetic analysis of dissimilatory iodate-reducing bacteria identifies potential niches across the world's oceans.</title>
        <authorList>
            <person name="Reyes-Umana V."/>
            <person name="Henning Z."/>
            <person name="Lee K."/>
            <person name="Barnum T.P."/>
            <person name="Coates J.D."/>
        </authorList>
    </citation>
    <scope>NUCLEOTIDE SEQUENCE [LARGE SCALE GENOMIC DNA]</scope>
    <source>
        <strain evidence="2">IR12</strain>
    </source>
</reference>
<dbReference type="EMBL" id="JAEKFT010000174">
    <property type="protein sequence ID" value="MBT0964334.1"/>
    <property type="molecule type" value="Genomic_DNA"/>
</dbReference>
<sequence>MTCSDWQQARHSGAELLWRCRDNRQFPVLKALDDGSFLSAIYPSDKA</sequence>
<accession>A0A944DD86</accession>
<name>A0A944DD86_DENI1</name>
<evidence type="ECO:0000313" key="2">
    <source>
        <dbReference type="Proteomes" id="UP000694660"/>
    </source>
</evidence>
<organism evidence="1 2">
    <name type="scientific">Denitromonas iodatirespirans</name>
    <dbReference type="NCBI Taxonomy" id="2795389"/>
    <lineage>
        <taxon>Bacteria</taxon>
        <taxon>Pseudomonadati</taxon>
        <taxon>Pseudomonadota</taxon>
        <taxon>Betaproteobacteria</taxon>
        <taxon>Rhodocyclales</taxon>
        <taxon>Zoogloeaceae</taxon>
        <taxon>Denitromonas</taxon>
    </lineage>
</organism>
<dbReference type="Proteomes" id="UP000694660">
    <property type="component" value="Unassembled WGS sequence"/>
</dbReference>
<dbReference type="AlphaFoldDB" id="A0A944DD86"/>
<feature type="non-terminal residue" evidence="1">
    <location>
        <position position="47"/>
    </location>
</feature>
<proteinExistence type="predicted"/>
<protein>
    <submittedName>
        <fullName evidence="1">Uncharacterized protein</fullName>
    </submittedName>
</protein>
<comment type="caution">
    <text evidence="1">The sequence shown here is derived from an EMBL/GenBank/DDBJ whole genome shotgun (WGS) entry which is preliminary data.</text>
</comment>
<gene>
    <name evidence="1" type="ORF">I8J34_24440</name>
</gene>